<dbReference type="EMBL" id="JANBOJ010000043">
    <property type="protein sequence ID" value="KAJ1724064.1"/>
    <property type="molecule type" value="Genomic_DNA"/>
</dbReference>
<evidence type="ECO:0000256" key="5">
    <source>
        <dbReference type="ARBA" id="ARBA00022759"/>
    </source>
</evidence>
<dbReference type="GO" id="GO:0046872">
    <property type="term" value="F:metal ion binding"/>
    <property type="evidence" value="ECO:0007669"/>
    <property type="project" value="UniProtKB-KW"/>
</dbReference>
<dbReference type="GO" id="GO:0005634">
    <property type="term" value="C:nucleus"/>
    <property type="evidence" value="ECO:0007669"/>
    <property type="project" value="UniProtKB-SubCell"/>
</dbReference>
<comment type="cofactor">
    <cofactor evidence="1">
        <name>Mg(2+)</name>
        <dbReference type="ChEBI" id="CHEBI:18420"/>
    </cofactor>
</comment>
<dbReference type="GO" id="GO:0006310">
    <property type="term" value="P:DNA recombination"/>
    <property type="evidence" value="ECO:0007669"/>
    <property type="project" value="UniProtKB-KW"/>
</dbReference>
<evidence type="ECO:0000256" key="12">
    <source>
        <dbReference type="ARBA" id="ARBA00023254"/>
    </source>
</evidence>
<feature type="region of interest" description="Disordered" evidence="13">
    <location>
        <begin position="508"/>
        <end position="536"/>
    </location>
</feature>
<feature type="region of interest" description="Disordered" evidence="13">
    <location>
        <begin position="358"/>
        <end position="384"/>
    </location>
</feature>
<keyword evidence="15" id="KW-1185">Reference proteome</keyword>
<dbReference type="GO" id="GO:0048476">
    <property type="term" value="C:Holliday junction resolvase complex"/>
    <property type="evidence" value="ECO:0007669"/>
    <property type="project" value="InterPro"/>
</dbReference>
<gene>
    <name evidence="14" type="ORF">LPJ53_001638</name>
</gene>
<evidence type="ECO:0000256" key="1">
    <source>
        <dbReference type="ARBA" id="ARBA00001946"/>
    </source>
</evidence>
<keyword evidence="11" id="KW-0539">Nucleus</keyword>
<sequence>MCASPAPPTEVIDLSSGDDSFASGDPNDTSVHIVSETIRTDTGTPDRHPLVATPGHVAAPSARRISAAICLTPDTPDLPSPSALLGVETAARAPRQSLLVRSPTLMLSEHAPASDGFRGLLTRREALEMPSSPPVAPGDDDDDDDVYAFIDERVSPELDVYPEFDTASAAAAAVAGPPVLDMGTSMLGRPRVPVAESGGSAASTDVLDSSSSEDEYRRLFGSQRRLTRRTLSMDDEVLSISTDPSRLPSAASRALHSDGPADLSHSSDSLSIPWLAGLASNPALLQTAGGTKRSRREREAERREERERQKLMRLEERAARERQRLVERGIVGANRKKVDVAELLRDMTVVADPGLLGVLGQQQPQPQPEDQAAASDAGEGEGAAAGEHPVFGLLEREGVAWRAEPLSPAAAVRWEMRVRRKWDSALNLYVPLAHARVARVRSVAVVVVGWRVFGEMVAADRLAHRLEIWRASLAVRRLLVVVVGLQRQMRRAATAETREFARQMRLHLKDRGNPAGQPRARRQQQQGDSAAPASTLTDEDVEKALLKAHMTCPWAVWATHCADARALGKILLQTTMDVALSEYSSRGDGNGENSGFVSHEDDENDDDHGTPAGTSFVTREVVSALHAVAVRSGADLGESWVEALALIPKVTRPVARSIAAVYPTPRRLMDAWEARGSLEERELMLAQVTVAGAAVGGRRLGAVMSQRIYRLFNEADPTRPYVDL</sequence>
<keyword evidence="5" id="KW-0255">Endonuclease</keyword>
<dbReference type="InterPro" id="IPR042530">
    <property type="entry name" value="EME1/EME2_C"/>
</dbReference>
<comment type="caution">
    <text evidence="14">The sequence shown here is derived from an EMBL/GenBank/DDBJ whole genome shotgun (WGS) entry which is preliminary data.</text>
</comment>
<feature type="region of interest" description="Disordered" evidence="13">
    <location>
        <begin position="1"/>
        <end position="29"/>
    </location>
</feature>
<feature type="compositionally biased region" description="Basic and acidic residues" evidence="13">
    <location>
        <begin position="296"/>
        <end position="308"/>
    </location>
</feature>
<protein>
    <recommendedName>
        <fullName evidence="16">ERCC4 domain-containing protein</fullName>
    </recommendedName>
</protein>
<keyword evidence="7" id="KW-0378">Hydrolase</keyword>
<feature type="region of interest" description="Disordered" evidence="13">
    <location>
        <begin position="190"/>
        <end position="215"/>
    </location>
</feature>
<dbReference type="PANTHER" id="PTHR21077:SF5">
    <property type="entry name" value="CROSSOVER JUNCTION ENDONUCLEASE MMS4"/>
    <property type="match status" value="1"/>
</dbReference>
<evidence type="ECO:0000256" key="3">
    <source>
        <dbReference type="ARBA" id="ARBA00022722"/>
    </source>
</evidence>
<reference evidence="14" key="1">
    <citation type="submission" date="2022-07" db="EMBL/GenBank/DDBJ databases">
        <title>Phylogenomic reconstructions and comparative analyses of Kickxellomycotina fungi.</title>
        <authorList>
            <person name="Reynolds N.K."/>
            <person name="Stajich J.E."/>
            <person name="Barry K."/>
            <person name="Grigoriev I.V."/>
            <person name="Crous P."/>
            <person name="Smith M.E."/>
        </authorList>
    </citation>
    <scope>NUCLEOTIDE SEQUENCE</scope>
    <source>
        <strain evidence="14">NBRC 32514</strain>
    </source>
</reference>
<keyword evidence="4" id="KW-0479">Metal-binding</keyword>
<dbReference type="GO" id="GO:0006281">
    <property type="term" value="P:DNA repair"/>
    <property type="evidence" value="ECO:0007669"/>
    <property type="project" value="UniProtKB-KW"/>
</dbReference>
<dbReference type="InterPro" id="IPR033310">
    <property type="entry name" value="Mms4/EME1/EME2"/>
</dbReference>
<feature type="region of interest" description="Disordered" evidence="13">
    <location>
        <begin position="283"/>
        <end position="308"/>
    </location>
</feature>
<organism evidence="14 15">
    <name type="scientific">Coemansia erecta</name>
    <dbReference type="NCBI Taxonomy" id="147472"/>
    <lineage>
        <taxon>Eukaryota</taxon>
        <taxon>Fungi</taxon>
        <taxon>Fungi incertae sedis</taxon>
        <taxon>Zoopagomycota</taxon>
        <taxon>Kickxellomycotina</taxon>
        <taxon>Kickxellomycetes</taxon>
        <taxon>Kickxellales</taxon>
        <taxon>Kickxellaceae</taxon>
        <taxon>Coemansia</taxon>
    </lineage>
</organism>
<keyword evidence="10" id="KW-0234">DNA repair</keyword>
<evidence type="ECO:0000256" key="11">
    <source>
        <dbReference type="ARBA" id="ARBA00023242"/>
    </source>
</evidence>
<dbReference type="AlphaFoldDB" id="A0A9W7XZN1"/>
<evidence type="ECO:0000256" key="9">
    <source>
        <dbReference type="ARBA" id="ARBA00023172"/>
    </source>
</evidence>
<keyword evidence="3" id="KW-0540">Nuclease</keyword>
<dbReference type="Proteomes" id="UP001149813">
    <property type="component" value="Unassembled WGS sequence"/>
</dbReference>
<evidence type="ECO:0000313" key="14">
    <source>
        <dbReference type="EMBL" id="KAJ1724064.1"/>
    </source>
</evidence>
<evidence type="ECO:0000256" key="10">
    <source>
        <dbReference type="ARBA" id="ARBA00023204"/>
    </source>
</evidence>
<evidence type="ECO:0000256" key="8">
    <source>
        <dbReference type="ARBA" id="ARBA00022842"/>
    </source>
</evidence>
<dbReference type="OrthoDB" id="343092at2759"/>
<name>A0A9W7XZN1_9FUNG</name>
<dbReference type="Gene3D" id="1.10.150.670">
    <property type="entry name" value="Crossover junction endonuclease EME1, DNA-binding domain"/>
    <property type="match status" value="1"/>
</dbReference>
<dbReference type="PANTHER" id="PTHR21077">
    <property type="entry name" value="EME1 PROTEIN"/>
    <property type="match status" value="1"/>
</dbReference>
<keyword evidence="6" id="KW-0227">DNA damage</keyword>
<keyword evidence="9" id="KW-0233">DNA recombination</keyword>
<comment type="subcellular location">
    <subcellularLocation>
        <location evidence="2">Nucleus</location>
    </subcellularLocation>
</comment>
<dbReference type="GO" id="GO:0004519">
    <property type="term" value="F:endonuclease activity"/>
    <property type="evidence" value="ECO:0007669"/>
    <property type="project" value="UniProtKB-KW"/>
</dbReference>
<feature type="region of interest" description="Disordered" evidence="13">
    <location>
        <begin position="240"/>
        <end position="267"/>
    </location>
</feature>
<dbReference type="Pfam" id="PF21292">
    <property type="entry name" value="EME1-MUS81_C"/>
    <property type="match status" value="1"/>
</dbReference>
<proteinExistence type="predicted"/>
<keyword evidence="12" id="KW-0469">Meiosis</keyword>
<feature type="region of interest" description="Disordered" evidence="13">
    <location>
        <begin position="583"/>
        <end position="613"/>
    </location>
</feature>
<evidence type="ECO:0000256" key="4">
    <source>
        <dbReference type="ARBA" id="ARBA00022723"/>
    </source>
</evidence>
<evidence type="ECO:0000256" key="2">
    <source>
        <dbReference type="ARBA" id="ARBA00004123"/>
    </source>
</evidence>
<evidence type="ECO:0008006" key="16">
    <source>
        <dbReference type="Google" id="ProtNLM"/>
    </source>
</evidence>
<evidence type="ECO:0000256" key="6">
    <source>
        <dbReference type="ARBA" id="ARBA00022763"/>
    </source>
</evidence>
<feature type="compositionally biased region" description="Low complexity" evidence="13">
    <location>
        <begin position="514"/>
        <end position="527"/>
    </location>
</feature>
<keyword evidence="8" id="KW-0460">Magnesium</keyword>
<accession>A0A9W7XZN1</accession>
<evidence type="ECO:0000313" key="15">
    <source>
        <dbReference type="Proteomes" id="UP001149813"/>
    </source>
</evidence>
<dbReference type="GO" id="GO:0016787">
    <property type="term" value="F:hydrolase activity"/>
    <property type="evidence" value="ECO:0007669"/>
    <property type="project" value="UniProtKB-KW"/>
</dbReference>
<dbReference type="GO" id="GO:0051321">
    <property type="term" value="P:meiotic cell cycle"/>
    <property type="evidence" value="ECO:0007669"/>
    <property type="project" value="UniProtKB-KW"/>
</dbReference>
<evidence type="ECO:0000256" key="7">
    <source>
        <dbReference type="ARBA" id="ARBA00022801"/>
    </source>
</evidence>
<evidence type="ECO:0000256" key="13">
    <source>
        <dbReference type="SAM" id="MobiDB-lite"/>
    </source>
</evidence>
<feature type="compositionally biased region" description="Polar residues" evidence="13">
    <location>
        <begin position="200"/>
        <end position="210"/>
    </location>
</feature>